<keyword evidence="2" id="KW-0489">Methyltransferase</keyword>
<reference evidence="2 3" key="1">
    <citation type="submission" date="2018-11" db="EMBL/GenBank/DDBJ databases">
        <title>Sequencing the genomes of 1000 actinobacteria strains.</title>
        <authorList>
            <person name="Klenk H.-P."/>
        </authorList>
    </citation>
    <scope>NUCLEOTIDE SEQUENCE [LARGE SCALE GENOMIC DNA]</scope>
    <source>
        <strain evidence="2 3">DSM 44781</strain>
    </source>
</reference>
<dbReference type="Proteomes" id="UP000266906">
    <property type="component" value="Unassembled WGS sequence"/>
</dbReference>
<evidence type="ECO:0000313" key="3">
    <source>
        <dbReference type="Proteomes" id="UP000266906"/>
    </source>
</evidence>
<dbReference type="PANTHER" id="PTHR43591">
    <property type="entry name" value="METHYLTRANSFERASE"/>
    <property type="match status" value="1"/>
</dbReference>
<protein>
    <submittedName>
        <fullName evidence="2">Methyltransferase family protein</fullName>
    </submittedName>
</protein>
<dbReference type="AlphaFoldDB" id="A0A3N4SDI5"/>
<feature type="domain" description="Methyltransferase type 11" evidence="1">
    <location>
        <begin position="47"/>
        <end position="140"/>
    </location>
</feature>
<gene>
    <name evidence="2" type="ORF">EDD38_5087</name>
</gene>
<comment type="caution">
    <text evidence="2">The sequence shown here is derived from an EMBL/GenBank/DDBJ whole genome shotgun (WGS) entry which is preliminary data.</text>
</comment>
<dbReference type="EMBL" id="RKQG01000001">
    <property type="protein sequence ID" value="RPE36710.1"/>
    <property type="molecule type" value="Genomic_DNA"/>
</dbReference>
<dbReference type="GO" id="GO:0008757">
    <property type="term" value="F:S-adenosylmethionine-dependent methyltransferase activity"/>
    <property type="evidence" value="ECO:0007669"/>
    <property type="project" value="InterPro"/>
</dbReference>
<keyword evidence="3" id="KW-1185">Reference proteome</keyword>
<dbReference type="RefSeq" id="WP_244260023.1">
    <property type="nucleotide sequence ID" value="NZ_RKQG01000001.1"/>
</dbReference>
<dbReference type="GO" id="GO:0032259">
    <property type="term" value="P:methylation"/>
    <property type="evidence" value="ECO:0007669"/>
    <property type="project" value="UniProtKB-KW"/>
</dbReference>
<keyword evidence="2" id="KW-0808">Transferase</keyword>
<dbReference type="PANTHER" id="PTHR43591:SF24">
    <property type="entry name" value="2-METHOXY-6-POLYPRENYL-1,4-BENZOQUINOL METHYLASE, MITOCHONDRIAL"/>
    <property type="match status" value="1"/>
</dbReference>
<dbReference type="Gene3D" id="3.40.50.150">
    <property type="entry name" value="Vaccinia Virus protein VP39"/>
    <property type="match status" value="1"/>
</dbReference>
<evidence type="ECO:0000259" key="1">
    <source>
        <dbReference type="Pfam" id="PF08241"/>
    </source>
</evidence>
<dbReference type="CDD" id="cd02440">
    <property type="entry name" value="AdoMet_MTases"/>
    <property type="match status" value="1"/>
</dbReference>
<dbReference type="InterPro" id="IPR013216">
    <property type="entry name" value="Methyltransf_11"/>
</dbReference>
<proteinExistence type="predicted"/>
<sequence>MSGIPADRRWSPSMPEAYERYLVPVLFRPFAVDLAARAAASDPRRVLELAAGTGALTSCLLAALPGAEVVATDLNESMAEFGRARVPGARWRQADAQQLPFEDGSFDLVVCQFGAMFFPDRPAAFAEVRRVLVPGGRFLFSTWGPLSGHGFDSATQAGLDRAFPTDPPDFLRTLPHGYHDPALVSADLAAGGLEPTGHRPLTLEGTAESAAAVATGFLTGTPLRAAVEARGGSPDDPALHAALTAELTARLGAGRVTAPMTAHLFEARHAPGPRSGAA</sequence>
<accession>A0A3N4SDI5</accession>
<dbReference type="Pfam" id="PF08241">
    <property type="entry name" value="Methyltransf_11"/>
    <property type="match status" value="1"/>
</dbReference>
<dbReference type="InterPro" id="IPR029063">
    <property type="entry name" value="SAM-dependent_MTases_sf"/>
</dbReference>
<evidence type="ECO:0000313" key="2">
    <source>
        <dbReference type="EMBL" id="RPE36710.1"/>
    </source>
</evidence>
<organism evidence="2 3">
    <name type="scientific">Kitasatospora cineracea</name>
    <dbReference type="NCBI Taxonomy" id="88074"/>
    <lineage>
        <taxon>Bacteria</taxon>
        <taxon>Bacillati</taxon>
        <taxon>Actinomycetota</taxon>
        <taxon>Actinomycetes</taxon>
        <taxon>Kitasatosporales</taxon>
        <taxon>Streptomycetaceae</taxon>
        <taxon>Kitasatospora</taxon>
    </lineage>
</organism>
<dbReference type="SUPFAM" id="SSF53335">
    <property type="entry name" value="S-adenosyl-L-methionine-dependent methyltransferases"/>
    <property type="match status" value="1"/>
</dbReference>
<name>A0A3N4SDI5_9ACTN</name>